<evidence type="ECO:0000313" key="3">
    <source>
        <dbReference type="EMBL" id="EKF56671.1"/>
    </source>
</evidence>
<dbReference type="eggNOG" id="ENOG5032VPP">
    <property type="taxonomic scope" value="Bacteria"/>
</dbReference>
<protein>
    <recommendedName>
        <fullName evidence="2">DUF6973 domain-containing protein</fullName>
    </recommendedName>
</protein>
<evidence type="ECO:0000256" key="1">
    <source>
        <dbReference type="SAM" id="Phobius"/>
    </source>
</evidence>
<comment type="caution">
    <text evidence="3">The sequence shown here is derived from an EMBL/GenBank/DDBJ whole genome shotgun (WGS) entry which is preliminary data.</text>
</comment>
<name>K2Q713_9FLAO</name>
<feature type="transmembrane region" description="Helical" evidence="1">
    <location>
        <begin position="12"/>
        <end position="33"/>
    </location>
</feature>
<dbReference type="Pfam" id="PF22322">
    <property type="entry name" value="DUF6973"/>
    <property type="match status" value="1"/>
</dbReference>
<evidence type="ECO:0000259" key="2">
    <source>
        <dbReference type="Pfam" id="PF22322"/>
    </source>
</evidence>
<dbReference type="STRING" id="555500.I215_00615"/>
<organism evidence="3 4">
    <name type="scientific">Galbibacter marinus</name>
    <dbReference type="NCBI Taxonomy" id="555500"/>
    <lineage>
        <taxon>Bacteria</taxon>
        <taxon>Pseudomonadati</taxon>
        <taxon>Bacteroidota</taxon>
        <taxon>Flavobacteriia</taxon>
        <taxon>Flavobacteriales</taxon>
        <taxon>Flavobacteriaceae</taxon>
        <taxon>Galbibacter</taxon>
    </lineage>
</organism>
<dbReference type="RefSeq" id="WP_008990000.1">
    <property type="nucleotide sequence ID" value="NZ_AMSG01000001.1"/>
</dbReference>
<dbReference type="OrthoDB" id="1496068at2"/>
<keyword evidence="1" id="KW-0812">Transmembrane</keyword>
<keyword evidence="1" id="KW-1133">Transmembrane helix</keyword>
<keyword evidence="1" id="KW-0472">Membrane</keyword>
<proteinExistence type="predicted"/>
<evidence type="ECO:0000313" key="4">
    <source>
        <dbReference type="Proteomes" id="UP000007364"/>
    </source>
</evidence>
<keyword evidence="4" id="KW-1185">Reference proteome</keyword>
<dbReference type="AlphaFoldDB" id="K2Q713"/>
<accession>K2Q713</accession>
<reference evidence="3 4" key="1">
    <citation type="journal article" date="2012" name="J. Bacteriol.">
        <title>Genome Sequence of Galbibacter marinum Type Strain ck-I2-15.</title>
        <authorList>
            <person name="Lai Q."/>
            <person name="Li C."/>
            <person name="Shao Z."/>
        </authorList>
    </citation>
    <scope>NUCLEOTIDE SEQUENCE [LARGE SCALE GENOMIC DNA]</scope>
    <source>
        <strain evidence="4">ck-I2-15</strain>
    </source>
</reference>
<gene>
    <name evidence="3" type="ORF">I215_00615</name>
</gene>
<dbReference type="InterPro" id="IPR054246">
    <property type="entry name" value="DUF6973"/>
</dbReference>
<feature type="domain" description="DUF6973" evidence="2">
    <location>
        <begin position="22"/>
        <end position="142"/>
    </location>
</feature>
<dbReference type="Proteomes" id="UP000007364">
    <property type="component" value="Unassembled WGS sequence"/>
</dbReference>
<sequence length="171" mass="19952">MDFGRIIKSLSPSLIAAIIGKVITSPVMFYCFVRATKKCVQLCDKQFGKAHHKNNKANAYRHALWNMLIAHHCLKVGKGLNVSLTWAKDITDWHEKAFVNNPLETHMDLHNNKKGRQWFEELHTKEPSGVNYDLMDKYLMEKLQYAKKLSKNIPQDENFEQQLIYIEDYKA</sequence>
<dbReference type="EMBL" id="AMSG01000001">
    <property type="protein sequence ID" value="EKF56671.1"/>
    <property type="molecule type" value="Genomic_DNA"/>
</dbReference>